<accession>A0A5S9M1N4</accession>
<dbReference type="EMBL" id="AP021906">
    <property type="protein sequence ID" value="BBP87500.1"/>
    <property type="molecule type" value="Genomic_DNA"/>
</dbReference>
<name>A0A5S9M1N4_BACIA</name>
<evidence type="ECO:0000313" key="1">
    <source>
        <dbReference type="EMBL" id="BBP87500.1"/>
    </source>
</evidence>
<proteinExistence type="predicted"/>
<reference evidence="1 2" key="1">
    <citation type="submission" date="2019-12" db="EMBL/GenBank/DDBJ databases">
        <title>Full genome sequence of a Bacillus safensis strain isolated from commercially available natto in Indonesia.</title>
        <authorList>
            <person name="Yoshida M."/>
            <person name="Uomi M."/>
            <person name="Waturangi D."/>
            <person name="Ekaputri J.J."/>
            <person name="Setiamarga D.H.E."/>
        </authorList>
    </citation>
    <scope>NUCLEOTIDE SEQUENCE [LARGE SCALE GENOMIC DNA]</scope>
    <source>
        <strain evidence="1 2">IDN1</strain>
    </source>
</reference>
<organism evidence="1 2">
    <name type="scientific">Bacillus safensis</name>
    <dbReference type="NCBI Taxonomy" id="561879"/>
    <lineage>
        <taxon>Bacteria</taxon>
        <taxon>Bacillati</taxon>
        <taxon>Bacillota</taxon>
        <taxon>Bacilli</taxon>
        <taxon>Bacillales</taxon>
        <taxon>Bacillaceae</taxon>
        <taxon>Bacillus</taxon>
    </lineage>
</organism>
<evidence type="ECO:0000313" key="2">
    <source>
        <dbReference type="Proteomes" id="UP000464658"/>
    </source>
</evidence>
<gene>
    <name evidence="1" type="ORF">BsIDN1_11180</name>
</gene>
<sequence>MTQNNGKPIYKGTNETTDYNEITDTGFYLIYNKGVNGPPSINASFMIVISYTSTLLQTVYDTAGRKSYYRIKKKLILHGLNGHEF</sequence>
<dbReference type="AlphaFoldDB" id="A0A5S9M1N4"/>
<protein>
    <submittedName>
        <fullName evidence="1">Uncharacterized protein</fullName>
    </submittedName>
</protein>
<dbReference type="Proteomes" id="UP000464658">
    <property type="component" value="Chromosome"/>
</dbReference>